<keyword evidence="3" id="KW-1185">Reference proteome</keyword>
<feature type="region of interest" description="Disordered" evidence="1">
    <location>
        <begin position="136"/>
        <end position="179"/>
    </location>
</feature>
<evidence type="ECO:0000313" key="2">
    <source>
        <dbReference type="EMBL" id="KAH8027751.1"/>
    </source>
</evidence>
<gene>
    <name evidence="2" type="ORF">HPB51_009418</name>
</gene>
<feature type="region of interest" description="Disordered" evidence="1">
    <location>
        <begin position="1"/>
        <end position="29"/>
    </location>
</feature>
<organism evidence="2 3">
    <name type="scientific">Rhipicephalus microplus</name>
    <name type="common">Cattle tick</name>
    <name type="synonym">Boophilus microplus</name>
    <dbReference type="NCBI Taxonomy" id="6941"/>
    <lineage>
        <taxon>Eukaryota</taxon>
        <taxon>Metazoa</taxon>
        <taxon>Ecdysozoa</taxon>
        <taxon>Arthropoda</taxon>
        <taxon>Chelicerata</taxon>
        <taxon>Arachnida</taxon>
        <taxon>Acari</taxon>
        <taxon>Parasitiformes</taxon>
        <taxon>Ixodida</taxon>
        <taxon>Ixodoidea</taxon>
        <taxon>Ixodidae</taxon>
        <taxon>Rhipicephalinae</taxon>
        <taxon>Rhipicephalus</taxon>
        <taxon>Boophilus</taxon>
    </lineage>
</organism>
<evidence type="ECO:0000313" key="3">
    <source>
        <dbReference type="Proteomes" id="UP000821866"/>
    </source>
</evidence>
<dbReference type="EMBL" id="JABSTU010000006">
    <property type="protein sequence ID" value="KAH8027751.1"/>
    <property type="molecule type" value="Genomic_DNA"/>
</dbReference>
<sequence>MITKSVDSPRRESSAFRKTSRRLDNGLCRGRQPMKAEVKLLQSDKEGGFVLMPKHLYDSKAEEAMRKNFKVLPAIKGTRVRTQAAKLCDEVGLTTLARLTSTLRDFIQDQVTQVFPPAREPPPVTAPPTYAEAVARPRQPAFQPAPMYSPPTYSPPPMPIPPRPQFSAPQPQVGVYSDQ</sequence>
<evidence type="ECO:0000256" key="1">
    <source>
        <dbReference type="SAM" id="MobiDB-lite"/>
    </source>
</evidence>
<feature type="compositionally biased region" description="Pro residues" evidence="1">
    <location>
        <begin position="147"/>
        <end position="164"/>
    </location>
</feature>
<name>A0A9J6DZN5_RHIMP</name>
<reference evidence="2" key="2">
    <citation type="submission" date="2021-09" db="EMBL/GenBank/DDBJ databases">
        <authorList>
            <person name="Jia N."/>
            <person name="Wang J."/>
            <person name="Shi W."/>
            <person name="Du L."/>
            <person name="Sun Y."/>
            <person name="Zhan W."/>
            <person name="Jiang J."/>
            <person name="Wang Q."/>
            <person name="Zhang B."/>
            <person name="Ji P."/>
            <person name="Sakyi L.B."/>
            <person name="Cui X."/>
            <person name="Yuan T."/>
            <person name="Jiang B."/>
            <person name="Yang W."/>
            <person name="Lam T.T.-Y."/>
            <person name="Chang Q."/>
            <person name="Ding S."/>
            <person name="Wang X."/>
            <person name="Zhu J."/>
            <person name="Ruan X."/>
            <person name="Zhao L."/>
            <person name="Wei J."/>
            <person name="Que T."/>
            <person name="Du C."/>
            <person name="Cheng J."/>
            <person name="Dai P."/>
            <person name="Han X."/>
            <person name="Huang E."/>
            <person name="Gao Y."/>
            <person name="Liu J."/>
            <person name="Shao H."/>
            <person name="Ye R."/>
            <person name="Li L."/>
            <person name="Wei W."/>
            <person name="Wang X."/>
            <person name="Wang C."/>
            <person name="Huo Q."/>
            <person name="Li W."/>
            <person name="Guo W."/>
            <person name="Chen H."/>
            <person name="Chen S."/>
            <person name="Zhou L."/>
            <person name="Zhou L."/>
            <person name="Ni X."/>
            <person name="Tian J."/>
            <person name="Zhou Y."/>
            <person name="Sheng Y."/>
            <person name="Liu T."/>
            <person name="Pan Y."/>
            <person name="Xia L."/>
            <person name="Li J."/>
            <person name="Zhao F."/>
            <person name="Cao W."/>
        </authorList>
    </citation>
    <scope>NUCLEOTIDE SEQUENCE</scope>
    <source>
        <strain evidence="2">Rmic-2018</strain>
        <tissue evidence="2">Larvae</tissue>
    </source>
</reference>
<reference evidence="2" key="1">
    <citation type="journal article" date="2020" name="Cell">
        <title>Large-Scale Comparative Analyses of Tick Genomes Elucidate Their Genetic Diversity and Vector Capacities.</title>
        <authorList>
            <consortium name="Tick Genome and Microbiome Consortium (TIGMIC)"/>
            <person name="Jia N."/>
            <person name="Wang J."/>
            <person name="Shi W."/>
            <person name="Du L."/>
            <person name="Sun Y."/>
            <person name="Zhan W."/>
            <person name="Jiang J.F."/>
            <person name="Wang Q."/>
            <person name="Zhang B."/>
            <person name="Ji P."/>
            <person name="Bell-Sakyi L."/>
            <person name="Cui X.M."/>
            <person name="Yuan T.T."/>
            <person name="Jiang B.G."/>
            <person name="Yang W.F."/>
            <person name="Lam T.T."/>
            <person name="Chang Q.C."/>
            <person name="Ding S.J."/>
            <person name="Wang X.J."/>
            <person name="Zhu J.G."/>
            <person name="Ruan X.D."/>
            <person name="Zhao L."/>
            <person name="Wei J.T."/>
            <person name="Ye R.Z."/>
            <person name="Que T.C."/>
            <person name="Du C.H."/>
            <person name="Zhou Y.H."/>
            <person name="Cheng J.X."/>
            <person name="Dai P.F."/>
            <person name="Guo W.B."/>
            <person name="Han X.H."/>
            <person name="Huang E.J."/>
            <person name="Li L.F."/>
            <person name="Wei W."/>
            <person name="Gao Y.C."/>
            <person name="Liu J.Z."/>
            <person name="Shao H.Z."/>
            <person name="Wang X."/>
            <person name="Wang C.C."/>
            <person name="Yang T.C."/>
            <person name="Huo Q.B."/>
            <person name="Li W."/>
            <person name="Chen H.Y."/>
            <person name="Chen S.E."/>
            <person name="Zhou L.G."/>
            <person name="Ni X.B."/>
            <person name="Tian J.H."/>
            <person name="Sheng Y."/>
            <person name="Liu T."/>
            <person name="Pan Y.S."/>
            <person name="Xia L.Y."/>
            <person name="Li J."/>
            <person name="Zhao F."/>
            <person name="Cao W.C."/>
        </authorList>
    </citation>
    <scope>NUCLEOTIDE SEQUENCE</scope>
    <source>
        <strain evidence="2">Rmic-2018</strain>
    </source>
</reference>
<protein>
    <submittedName>
        <fullName evidence="2">Uncharacterized protein</fullName>
    </submittedName>
</protein>
<feature type="compositionally biased region" description="Low complexity" evidence="1">
    <location>
        <begin position="136"/>
        <end position="146"/>
    </location>
</feature>
<dbReference type="AlphaFoldDB" id="A0A9J6DZN5"/>
<accession>A0A9J6DZN5</accession>
<dbReference type="Proteomes" id="UP000821866">
    <property type="component" value="Chromosome 4"/>
</dbReference>
<proteinExistence type="predicted"/>
<comment type="caution">
    <text evidence="2">The sequence shown here is derived from an EMBL/GenBank/DDBJ whole genome shotgun (WGS) entry which is preliminary data.</text>
</comment>